<organism evidence="1 2">
    <name type="scientific">Paracoccus alkanivorans</name>
    <dbReference type="NCBI Taxonomy" id="2116655"/>
    <lineage>
        <taxon>Bacteria</taxon>
        <taxon>Pseudomonadati</taxon>
        <taxon>Pseudomonadota</taxon>
        <taxon>Alphaproteobacteria</taxon>
        <taxon>Rhodobacterales</taxon>
        <taxon>Paracoccaceae</taxon>
        <taxon>Paracoccus</taxon>
    </lineage>
</organism>
<dbReference type="EMBL" id="QOKZ01000001">
    <property type="protein sequence ID" value="RMC37192.1"/>
    <property type="molecule type" value="Genomic_DNA"/>
</dbReference>
<protein>
    <submittedName>
        <fullName evidence="1">Uncharacterized protein</fullName>
    </submittedName>
</protein>
<name>A0A3M0MHH4_9RHOB</name>
<evidence type="ECO:0000313" key="2">
    <source>
        <dbReference type="Proteomes" id="UP000273516"/>
    </source>
</evidence>
<dbReference type="Proteomes" id="UP000273516">
    <property type="component" value="Unassembled WGS sequence"/>
</dbReference>
<sequence length="95" mass="10784">MWAAVLLAVIEDYRREYWGATERSSYPRPEGVISDLRYYFASRGGRMVRTMAGFDDLCVELVIERIRAFKPGRQDAAPRRSPVMLIQASSVIQGG</sequence>
<comment type="caution">
    <text evidence="1">The sequence shown here is derived from an EMBL/GenBank/DDBJ whole genome shotgun (WGS) entry which is preliminary data.</text>
</comment>
<gene>
    <name evidence="1" type="ORF">C9E81_00015</name>
</gene>
<reference evidence="1 2" key="1">
    <citation type="submission" date="2018-07" db="EMBL/GenBank/DDBJ databases">
        <authorList>
            <person name="Zhang Y."/>
            <person name="Wang L."/>
            <person name="Ma S."/>
        </authorList>
    </citation>
    <scope>NUCLEOTIDE SEQUENCE [LARGE SCALE GENOMIC DNA]</scope>
    <source>
        <strain evidence="1 2">4-2</strain>
    </source>
</reference>
<accession>A0A3M0MHH4</accession>
<evidence type="ECO:0000313" key="1">
    <source>
        <dbReference type="EMBL" id="RMC37192.1"/>
    </source>
</evidence>
<keyword evidence="2" id="KW-1185">Reference proteome</keyword>
<dbReference type="AlphaFoldDB" id="A0A3M0MHH4"/>
<proteinExistence type="predicted"/>